<feature type="compositionally biased region" description="Basic and acidic residues" evidence="1">
    <location>
        <begin position="1"/>
        <end position="29"/>
    </location>
</feature>
<evidence type="ECO:0000256" key="1">
    <source>
        <dbReference type="SAM" id="MobiDB-lite"/>
    </source>
</evidence>
<feature type="region of interest" description="Disordered" evidence="1">
    <location>
        <begin position="128"/>
        <end position="163"/>
    </location>
</feature>
<protein>
    <submittedName>
        <fullName evidence="2">Uncharacterized protein</fullName>
    </submittedName>
</protein>
<proteinExistence type="predicted"/>
<feature type="region of interest" description="Disordered" evidence="1">
    <location>
        <begin position="1"/>
        <end position="54"/>
    </location>
</feature>
<dbReference type="AlphaFoldDB" id="A0A6J4TDP0"/>
<evidence type="ECO:0000313" key="2">
    <source>
        <dbReference type="EMBL" id="CAA9520642.1"/>
    </source>
</evidence>
<feature type="non-terminal residue" evidence="2">
    <location>
        <position position="1"/>
    </location>
</feature>
<sequence>GPRDTGQVHREDRRALRRLPDRDARKPPPGDRQMAPHGARHDADAARAVQAPGERVPGRRVLLLRSGSGAGPVLAFVRGPGEVRPQPGRPAHAGVAEVQQGGQEGRGRRHLARDLPRRAGLLRGDLLQHARVRFGEGHRAGARRGRQGDRPSPPHEGGAGSGL</sequence>
<name>A0A6J4TDP0_9ACTN</name>
<accession>A0A6J4TDP0</accession>
<organism evidence="2">
    <name type="scientific">uncultured Rubrobacteraceae bacterium</name>
    <dbReference type="NCBI Taxonomy" id="349277"/>
    <lineage>
        <taxon>Bacteria</taxon>
        <taxon>Bacillati</taxon>
        <taxon>Actinomycetota</taxon>
        <taxon>Rubrobacteria</taxon>
        <taxon>Rubrobacterales</taxon>
        <taxon>Rubrobacteraceae</taxon>
        <taxon>environmental samples</taxon>
    </lineage>
</organism>
<dbReference type="EMBL" id="CADCVM010000398">
    <property type="protein sequence ID" value="CAA9520642.1"/>
    <property type="molecule type" value="Genomic_DNA"/>
</dbReference>
<feature type="region of interest" description="Disordered" evidence="1">
    <location>
        <begin position="78"/>
        <end position="110"/>
    </location>
</feature>
<gene>
    <name evidence="2" type="ORF">AVDCRST_MAG05-3585</name>
</gene>
<feature type="non-terminal residue" evidence="2">
    <location>
        <position position="163"/>
    </location>
</feature>
<reference evidence="2" key="1">
    <citation type="submission" date="2020-02" db="EMBL/GenBank/DDBJ databases">
        <authorList>
            <person name="Meier V. D."/>
        </authorList>
    </citation>
    <scope>NUCLEOTIDE SEQUENCE</scope>
    <source>
        <strain evidence="2">AVDCRST_MAG05</strain>
    </source>
</reference>
<feature type="compositionally biased region" description="Low complexity" evidence="1">
    <location>
        <begin position="91"/>
        <end position="101"/>
    </location>
</feature>